<dbReference type="PROSITE" id="PS51257">
    <property type="entry name" value="PROKAR_LIPOPROTEIN"/>
    <property type="match status" value="1"/>
</dbReference>
<dbReference type="OrthoDB" id="9809406at2"/>
<dbReference type="Proteomes" id="UP000465601">
    <property type="component" value="Unassembled WGS sequence"/>
</dbReference>
<dbReference type="InterPro" id="IPR019606">
    <property type="entry name" value="GerMN"/>
</dbReference>
<gene>
    <name evidence="2" type="ORF">F8153_07980</name>
</gene>
<feature type="domain" description="GerMN" evidence="1">
    <location>
        <begin position="227"/>
        <end position="316"/>
    </location>
</feature>
<dbReference type="RefSeq" id="WP_151865834.1">
    <property type="nucleotide sequence ID" value="NZ_WBZB01000024.1"/>
</dbReference>
<organism evidence="2 3">
    <name type="scientific">Alkaliphilus serpentinus</name>
    <dbReference type="NCBI Taxonomy" id="1482731"/>
    <lineage>
        <taxon>Bacteria</taxon>
        <taxon>Bacillati</taxon>
        <taxon>Bacillota</taxon>
        <taxon>Clostridia</taxon>
        <taxon>Peptostreptococcales</taxon>
        <taxon>Natronincolaceae</taxon>
        <taxon>Alkaliphilus</taxon>
    </lineage>
</organism>
<dbReference type="AlphaFoldDB" id="A0A833M7B0"/>
<protein>
    <submittedName>
        <fullName evidence="2">GerMN domain-containing protein</fullName>
    </submittedName>
</protein>
<reference evidence="2 3" key="1">
    <citation type="submission" date="2019-10" db="EMBL/GenBank/DDBJ databases">
        <title>Alkaliphilus serpentinus sp. nov. and Alkaliphilus pronyensis sp. nov., two novel anaerobic alkaliphilic species isolated from the serpentinized-hosted hydrothermal field of the Prony Bay (New Caledonia).</title>
        <authorList>
            <person name="Postec A."/>
        </authorList>
    </citation>
    <scope>NUCLEOTIDE SEQUENCE [LARGE SCALE GENOMIC DNA]</scope>
    <source>
        <strain evidence="2 3">LacT</strain>
    </source>
</reference>
<proteinExistence type="predicted"/>
<dbReference type="EMBL" id="WBZB01000024">
    <property type="protein sequence ID" value="KAB3530027.1"/>
    <property type="molecule type" value="Genomic_DNA"/>
</dbReference>
<evidence type="ECO:0000259" key="1">
    <source>
        <dbReference type="SMART" id="SM00909"/>
    </source>
</evidence>
<comment type="caution">
    <text evidence="2">The sequence shown here is derived from an EMBL/GenBank/DDBJ whole genome shotgun (WGS) entry which is preliminary data.</text>
</comment>
<accession>A0A833M7B0</accession>
<dbReference type="Pfam" id="PF10646">
    <property type="entry name" value="Germane"/>
    <property type="match status" value="2"/>
</dbReference>
<keyword evidence="3" id="KW-1185">Reference proteome</keyword>
<feature type="domain" description="GerMN" evidence="1">
    <location>
        <begin position="80"/>
        <end position="171"/>
    </location>
</feature>
<evidence type="ECO:0000313" key="2">
    <source>
        <dbReference type="EMBL" id="KAB3530027.1"/>
    </source>
</evidence>
<dbReference type="SMART" id="SM00909">
    <property type="entry name" value="Germane"/>
    <property type="match status" value="2"/>
</dbReference>
<evidence type="ECO:0000313" key="3">
    <source>
        <dbReference type="Proteomes" id="UP000465601"/>
    </source>
</evidence>
<sequence>MKLYKWKLLLPILCLLVLITACGNPLSKLLGEKDTDVSIIVNHNAVEEIDGMRQTVMYYQDENGLVIPVMKNIPWEEGIAKSALRHLIDDPEKVGNDEEGLLPTLPYGTEVLGMSINDGLCKVDFNSNVLSYNTEAEEKAMITSIVYTLTEFPAIDRVQIMVEGEIYDTFRFGTEVALPLERENINLVGSLQEDTLPVVVYYKATTNGENSYYIPVTKGISALKADIKSALVALLEGAPSETGLFSEIPVGTAVNDVYVRDGIAYIDLTEEILKMPENEALQQSMVYEIGLTLREIEPTITQVRILNNGKEIELGSNVELNLPVFSNVK</sequence>
<name>A0A833M7B0_9FIRM</name>